<dbReference type="SUPFAM" id="SSF52540">
    <property type="entry name" value="P-loop containing nucleoside triphosphate hydrolases"/>
    <property type="match status" value="1"/>
</dbReference>
<dbReference type="Proteomes" id="UP000054383">
    <property type="component" value="Unassembled WGS sequence"/>
</dbReference>
<dbReference type="InterPro" id="IPR014710">
    <property type="entry name" value="RmlC-like_jellyroll"/>
</dbReference>
<dbReference type="Pfam" id="PF20511">
    <property type="entry name" value="PMI_typeI_cat"/>
    <property type="match status" value="1"/>
</dbReference>
<feature type="domain" description="NB-ARC" evidence="14">
    <location>
        <begin position="347"/>
        <end position="506"/>
    </location>
</feature>
<proteinExistence type="inferred from homology"/>
<dbReference type="Gene3D" id="3.40.50.300">
    <property type="entry name" value="P-loop containing nucleotide triphosphate hydrolases"/>
    <property type="match status" value="1"/>
</dbReference>
<evidence type="ECO:0000256" key="1">
    <source>
        <dbReference type="ARBA" id="ARBA00000757"/>
    </source>
</evidence>
<dbReference type="InterPro" id="IPR035994">
    <property type="entry name" value="Nucleoside_phosphorylase_sf"/>
</dbReference>
<evidence type="ECO:0000256" key="4">
    <source>
        <dbReference type="ARBA" id="ARBA00004666"/>
    </source>
</evidence>
<dbReference type="Pfam" id="PF01048">
    <property type="entry name" value="PNP_UDP_1"/>
    <property type="match status" value="1"/>
</dbReference>
<evidence type="ECO:0000256" key="8">
    <source>
        <dbReference type="ARBA" id="ARBA00022723"/>
    </source>
</evidence>
<keyword evidence="9" id="KW-0862">Zinc</keyword>
<dbReference type="GO" id="GO:0008270">
    <property type="term" value="F:zinc ion binding"/>
    <property type="evidence" value="ECO:0007669"/>
    <property type="project" value="InterPro"/>
</dbReference>
<gene>
    <name evidence="18" type="ORF">PISL3812_07115</name>
</gene>
<evidence type="ECO:0000256" key="12">
    <source>
        <dbReference type="ARBA" id="ARBA00030762"/>
    </source>
</evidence>
<dbReference type="InterPro" id="IPR046456">
    <property type="entry name" value="PMI_typeI_C"/>
</dbReference>
<protein>
    <recommendedName>
        <fullName evidence="7">Mannose-6-phosphate isomerase</fullName>
        <ecNumber evidence="6">5.3.1.8</ecNumber>
    </recommendedName>
    <alternativeName>
        <fullName evidence="11">Phosphohexomutase</fullName>
    </alternativeName>
    <alternativeName>
        <fullName evidence="12">Phosphomannose isomerase</fullName>
    </alternativeName>
</protein>
<dbReference type="SUPFAM" id="SSF53167">
    <property type="entry name" value="Purine and uridine phosphorylases"/>
    <property type="match status" value="1"/>
</dbReference>
<dbReference type="InterPro" id="IPR002182">
    <property type="entry name" value="NB-ARC"/>
</dbReference>
<dbReference type="AlphaFoldDB" id="A0A0U1M3H7"/>
<feature type="domain" description="Phosphomannose isomerase type I C-terminal" evidence="16">
    <location>
        <begin position="1139"/>
        <end position="1177"/>
    </location>
</feature>
<dbReference type="PRINTS" id="PR00714">
    <property type="entry name" value="MAN6PISMRASE"/>
</dbReference>
<evidence type="ECO:0000259" key="15">
    <source>
        <dbReference type="Pfam" id="PF01048"/>
    </source>
</evidence>
<dbReference type="EC" id="5.3.1.8" evidence="6"/>
<evidence type="ECO:0000256" key="6">
    <source>
        <dbReference type="ARBA" id="ARBA00011956"/>
    </source>
</evidence>
<comment type="function">
    <text evidence="3">Involved in the synthesis of the GDP-mannose and dolichol-phosphate-mannose required for a number of critical mannosyl transfer reactions.</text>
</comment>
<dbReference type="GO" id="GO:0009116">
    <property type="term" value="P:nucleoside metabolic process"/>
    <property type="evidence" value="ECO:0007669"/>
    <property type="project" value="InterPro"/>
</dbReference>
<dbReference type="GO" id="GO:0004476">
    <property type="term" value="F:mannose-6-phosphate isomerase activity"/>
    <property type="evidence" value="ECO:0007669"/>
    <property type="project" value="UniProtKB-EC"/>
</dbReference>
<dbReference type="InterPro" id="IPR011051">
    <property type="entry name" value="RmlC_Cupin_sf"/>
</dbReference>
<accession>A0A0U1M3H7</accession>
<evidence type="ECO:0000256" key="10">
    <source>
        <dbReference type="ARBA" id="ARBA00023235"/>
    </source>
</evidence>
<keyword evidence="8" id="KW-0479">Metal-binding</keyword>
<dbReference type="InterPro" id="IPR016305">
    <property type="entry name" value="Mannose-6-P_Isomerase"/>
</dbReference>
<name>A0A0U1M3H7_TALIS</name>
<dbReference type="UniPathway" id="UPA00126">
    <property type="reaction ID" value="UER00423"/>
</dbReference>
<feature type="domain" description="Phosphomannose isomerase type I catalytic" evidence="17">
    <location>
        <begin position="820"/>
        <end position="965"/>
    </location>
</feature>
<dbReference type="SUPFAM" id="SSF51182">
    <property type="entry name" value="RmlC-like cupins"/>
    <property type="match status" value="1"/>
</dbReference>
<dbReference type="Gene3D" id="1.10.441.10">
    <property type="entry name" value="Phosphomannose Isomerase, domain 2"/>
    <property type="match status" value="1"/>
</dbReference>
<keyword evidence="10" id="KW-0413">Isomerase</keyword>
<evidence type="ECO:0000256" key="3">
    <source>
        <dbReference type="ARBA" id="ARBA00002564"/>
    </source>
</evidence>
<dbReference type="InterPro" id="IPR046457">
    <property type="entry name" value="PMI_typeI_cat"/>
</dbReference>
<dbReference type="GO" id="GO:0005975">
    <property type="term" value="P:carbohydrate metabolic process"/>
    <property type="evidence" value="ECO:0007669"/>
    <property type="project" value="InterPro"/>
</dbReference>
<comment type="similarity">
    <text evidence="5 13">Belongs to the mannose-6-phosphate isomerase type 1 family.</text>
</comment>
<evidence type="ECO:0000259" key="14">
    <source>
        <dbReference type="Pfam" id="PF00931"/>
    </source>
</evidence>
<dbReference type="NCBIfam" id="TIGR00218">
    <property type="entry name" value="manA"/>
    <property type="match status" value="1"/>
</dbReference>
<evidence type="ECO:0000313" key="18">
    <source>
        <dbReference type="EMBL" id="CRG90074.1"/>
    </source>
</evidence>
<comment type="cofactor">
    <cofactor evidence="2">
        <name>Zn(2+)</name>
        <dbReference type="ChEBI" id="CHEBI:29105"/>
    </cofactor>
</comment>
<organism evidence="18 19">
    <name type="scientific">Talaromyces islandicus</name>
    <name type="common">Penicillium islandicum</name>
    <dbReference type="NCBI Taxonomy" id="28573"/>
    <lineage>
        <taxon>Eukaryota</taxon>
        <taxon>Fungi</taxon>
        <taxon>Dikarya</taxon>
        <taxon>Ascomycota</taxon>
        <taxon>Pezizomycotina</taxon>
        <taxon>Eurotiomycetes</taxon>
        <taxon>Eurotiomycetidae</taxon>
        <taxon>Eurotiales</taxon>
        <taxon>Trichocomaceae</taxon>
        <taxon>Talaromyces</taxon>
        <taxon>Talaromyces sect. Islandici</taxon>
    </lineage>
</organism>
<dbReference type="EMBL" id="CVMT01000007">
    <property type="protein sequence ID" value="CRG90074.1"/>
    <property type="molecule type" value="Genomic_DNA"/>
</dbReference>
<dbReference type="InterPro" id="IPR053137">
    <property type="entry name" value="NLR-like"/>
</dbReference>
<reference evidence="18 19" key="1">
    <citation type="submission" date="2015-04" db="EMBL/GenBank/DDBJ databases">
        <authorList>
            <person name="Syromyatnikov M.Y."/>
            <person name="Popov V.N."/>
        </authorList>
    </citation>
    <scope>NUCLEOTIDE SEQUENCE [LARGE SCALE GENOMIC DNA]</scope>
    <source>
        <strain evidence="18">WF-38-12</strain>
    </source>
</reference>
<evidence type="ECO:0000256" key="11">
    <source>
        <dbReference type="ARBA" id="ARBA00029741"/>
    </source>
</evidence>
<keyword evidence="19" id="KW-1185">Reference proteome</keyword>
<comment type="pathway">
    <text evidence="4">Nucleotide-sugar biosynthesis; GDP-alpha-D-mannose biosynthesis; alpha-D-mannose 1-phosphate from D-fructose 6-phosphate: step 1/2.</text>
</comment>
<evidence type="ECO:0000256" key="5">
    <source>
        <dbReference type="ARBA" id="ARBA00010772"/>
    </source>
</evidence>
<evidence type="ECO:0000259" key="17">
    <source>
        <dbReference type="Pfam" id="PF20511"/>
    </source>
</evidence>
<dbReference type="CDD" id="cd07011">
    <property type="entry name" value="cupin_PMI_type_I_N"/>
    <property type="match status" value="1"/>
</dbReference>
<evidence type="ECO:0000256" key="13">
    <source>
        <dbReference type="RuleBase" id="RU004189"/>
    </source>
</evidence>
<dbReference type="PANTHER" id="PTHR46082:SF11">
    <property type="entry name" value="AAA+ ATPASE DOMAIN-CONTAINING PROTEIN-RELATED"/>
    <property type="match status" value="1"/>
</dbReference>
<evidence type="ECO:0000256" key="7">
    <source>
        <dbReference type="ARBA" id="ARBA00018236"/>
    </source>
</evidence>
<dbReference type="OrthoDB" id="6605218at2759"/>
<dbReference type="Gene3D" id="2.60.120.10">
    <property type="entry name" value="Jelly Rolls"/>
    <property type="match status" value="2"/>
</dbReference>
<evidence type="ECO:0000256" key="2">
    <source>
        <dbReference type="ARBA" id="ARBA00001947"/>
    </source>
</evidence>
<evidence type="ECO:0000256" key="9">
    <source>
        <dbReference type="ARBA" id="ARBA00022833"/>
    </source>
</evidence>
<sequence length="1222" mass="136922">MASKKSHRDYTVAWICALEIEMAAAKVMLDEIHDPLPQTSTDHNVYTLGKVGDHDVVVVCLPSGVYGKVEAATTVSHMRSTFPGIRFGLMVGIGGGVPGPNADVRLGDVVVSKPNATSGGVIQYDYGKTLHKGRFERTGSLNKPPQVLLKAISQVSSEYIRGENLANNILLHTAQKNPIINEKFSRPHQDLLFEVDYTHEDEKQNCSTCDQNRLAKRSQRTSYQPCFHYGIIASADRVMKDAIVRDSIAEGQGVLCFEMEAAGIMDELPSLVIRGICDYCDSHKNKVWQPYAALTAAAYSKALLSVIPVTESRKRKHEETSDRSSRLEYGIPSILASRLVGRDGILSKIHSILASKFPETIVLQGMGGLGKTQIALKICSQTPNDYKLIFWANAEARSNLETSFAEFARKLGYTSPENPSEISENSSVEFVKGELKNQRFLMVIDNLDNLDDIPDIRSFFPFSDTGCILITSRHKHTIDLGETITVEPLEEKDAVELLNLRASKANEKMEDSLEIVRALGCLPLGVNQAAAYIHRTRLSYRDFLGLFYNRRQILSDYDLPKLWNYKKGAKGSVTKGNVGIWTTWEMSLDLLKSSDFGALKEIFLSIAGFFSGRNISRVVFEPIFSLYVVPWKQDTTDRFLNFVADASDLSLVENVAHDASGASFSLHPLITEWLWRRLSDDTLQLYIERAIYGPWFLQISSLTIQTLWIISAETRDLPGSDDDSPNRLDKAHEGIRARERIHGPADIELLQEKVGLASYYSCTHDWLSSVHLWRQVYQAQIGQRPQDRMPAFQAVVRCYGACLRKLSQQQDFEELIQSVLQLRCKCKHDGWGKKGHSSLAARLASQQPGTDLKIDDNQTYSEMWMGTYPSVPSYVIATGDTLEEHLKKYPELVGKKIVEKFGGGLPFLPKILSMDKALPLQIHPDRDLAKQLNKQDPEKFSDTNHKPEIAIALSQFELFAGWKPLNDLTQLFQHKPLQRFLPSPQTHFNDASLKRVAQNLLEADEKTVMETLTELTKMPENAFGKYSYIPKMLERVRSQYSEFDNGNLLAVVCMNYFVLHPGESVYVPTDGMHAYLSGDIIECMARSDNVLNTGFCPRPERDSIPLFCEALSFWPHEPDEALLGRHPSDKSLNGKTIEYAPPISEFNVLATHLSAGEREKIKPTNGPSVLVVTSGQGRMLAKASEGKCHDLKEGYVYFVGCGVELEFETSGGNLDVYRPYTE</sequence>
<evidence type="ECO:0000313" key="19">
    <source>
        <dbReference type="Proteomes" id="UP000054383"/>
    </source>
</evidence>
<evidence type="ECO:0000259" key="16">
    <source>
        <dbReference type="Pfam" id="PF01238"/>
    </source>
</evidence>
<feature type="domain" description="Nucleoside phosphorylase" evidence="15">
    <location>
        <begin position="42"/>
        <end position="282"/>
    </location>
</feature>
<dbReference type="GO" id="GO:0043531">
    <property type="term" value="F:ADP binding"/>
    <property type="evidence" value="ECO:0007669"/>
    <property type="project" value="InterPro"/>
</dbReference>
<dbReference type="InterPro" id="IPR001250">
    <property type="entry name" value="Man6P_Isoase-1"/>
</dbReference>
<dbReference type="InterPro" id="IPR027417">
    <property type="entry name" value="P-loop_NTPase"/>
</dbReference>
<dbReference type="InterPro" id="IPR000845">
    <property type="entry name" value="Nucleoside_phosphorylase_d"/>
</dbReference>
<comment type="catalytic activity">
    <reaction evidence="1">
        <text>D-mannose 6-phosphate = D-fructose 6-phosphate</text>
        <dbReference type="Rhea" id="RHEA:12356"/>
        <dbReference type="ChEBI" id="CHEBI:58735"/>
        <dbReference type="ChEBI" id="CHEBI:61527"/>
        <dbReference type="EC" id="5.3.1.8"/>
    </reaction>
</comment>
<dbReference type="PANTHER" id="PTHR46082">
    <property type="entry name" value="ATP/GTP-BINDING PROTEIN-RELATED"/>
    <property type="match status" value="1"/>
</dbReference>
<dbReference type="STRING" id="28573.A0A0U1M3H7"/>
<dbReference type="GO" id="GO:0009298">
    <property type="term" value="P:GDP-mannose biosynthetic process"/>
    <property type="evidence" value="ECO:0007669"/>
    <property type="project" value="UniProtKB-UniPathway"/>
</dbReference>
<dbReference type="Pfam" id="PF00931">
    <property type="entry name" value="NB-ARC"/>
    <property type="match status" value="1"/>
</dbReference>
<dbReference type="Gene3D" id="3.40.50.1580">
    <property type="entry name" value="Nucleoside phosphorylase domain"/>
    <property type="match status" value="1"/>
</dbReference>
<dbReference type="Pfam" id="PF01238">
    <property type="entry name" value="PMI_typeI_C"/>
    <property type="match status" value="1"/>
</dbReference>